<dbReference type="AlphaFoldDB" id="B4DCH2"/>
<dbReference type="SUPFAM" id="SSF51569">
    <property type="entry name" value="Aldolase"/>
    <property type="match status" value="1"/>
</dbReference>
<protein>
    <recommendedName>
        <fullName evidence="4">Dihydrodipicolinate synthetase</fullName>
    </recommendedName>
</protein>
<dbReference type="InParanoid" id="B4DCH2"/>
<keyword evidence="1" id="KW-0456">Lyase</keyword>
<dbReference type="eggNOG" id="COG0329">
    <property type="taxonomic scope" value="Bacteria"/>
</dbReference>
<evidence type="ECO:0000256" key="1">
    <source>
        <dbReference type="ARBA" id="ARBA00023239"/>
    </source>
</evidence>
<proteinExistence type="predicted"/>
<dbReference type="RefSeq" id="WP_006983930.1">
    <property type="nucleotide sequence ID" value="NZ_ABVL01000050.1"/>
</dbReference>
<reference evidence="2 3" key="1">
    <citation type="journal article" date="2011" name="J. Bacteriol.">
        <title>Genome sequence of Chthoniobacter flavus Ellin428, an aerobic heterotrophic soil bacterium.</title>
        <authorList>
            <person name="Kant R."/>
            <person name="van Passel M.W."/>
            <person name="Palva A."/>
            <person name="Lucas S."/>
            <person name="Lapidus A."/>
            <person name="Glavina Del Rio T."/>
            <person name="Dalin E."/>
            <person name="Tice H."/>
            <person name="Bruce D."/>
            <person name="Goodwin L."/>
            <person name="Pitluck S."/>
            <person name="Larimer F.W."/>
            <person name="Land M.L."/>
            <person name="Hauser L."/>
            <person name="Sangwan P."/>
            <person name="de Vos W.M."/>
            <person name="Janssen P.H."/>
            <person name="Smidt H."/>
        </authorList>
    </citation>
    <scope>NUCLEOTIDE SEQUENCE [LARGE SCALE GENOMIC DNA]</scope>
    <source>
        <strain evidence="2 3">Ellin428</strain>
    </source>
</reference>
<evidence type="ECO:0008006" key="4">
    <source>
        <dbReference type="Google" id="ProtNLM"/>
    </source>
</evidence>
<dbReference type="GO" id="GO:0016829">
    <property type="term" value="F:lyase activity"/>
    <property type="evidence" value="ECO:0007669"/>
    <property type="project" value="UniProtKB-KW"/>
</dbReference>
<organism evidence="2 3">
    <name type="scientific">Chthoniobacter flavus Ellin428</name>
    <dbReference type="NCBI Taxonomy" id="497964"/>
    <lineage>
        <taxon>Bacteria</taxon>
        <taxon>Pseudomonadati</taxon>
        <taxon>Verrucomicrobiota</taxon>
        <taxon>Spartobacteria</taxon>
        <taxon>Chthoniobacterales</taxon>
        <taxon>Chthoniobacteraceae</taxon>
        <taxon>Chthoniobacter</taxon>
    </lineage>
</organism>
<dbReference type="EMBL" id="ABVL01000050">
    <property type="protein sequence ID" value="EDY15848.1"/>
    <property type="molecule type" value="Genomic_DNA"/>
</dbReference>
<evidence type="ECO:0000313" key="3">
    <source>
        <dbReference type="Proteomes" id="UP000005824"/>
    </source>
</evidence>
<gene>
    <name evidence="2" type="ORF">CfE428DRAFT_6613</name>
</gene>
<dbReference type="InterPro" id="IPR002220">
    <property type="entry name" value="DapA-like"/>
</dbReference>
<dbReference type="STRING" id="497964.CfE428DRAFT_6613"/>
<comment type="caution">
    <text evidence="2">The sequence shown here is derived from an EMBL/GenBank/DDBJ whole genome shotgun (WGS) entry which is preliminary data.</text>
</comment>
<evidence type="ECO:0000313" key="2">
    <source>
        <dbReference type="EMBL" id="EDY15848.1"/>
    </source>
</evidence>
<dbReference type="InterPro" id="IPR013785">
    <property type="entry name" value="Aldolase_TIM"/>
</dbReference>
<dbReference type="Proteomes" id="UP000005824">
    <property type="component" value="Unassembled WGS sequence"/>
</dbReference>
<name>B4DCH2_9BACT</name>
<dbReference type="Gene3D" id="3.20.20.70">
    <property type="entry name" value="Aldolase class I"/>
    <property type="match status" value="1"/>
</dbReference>
<sequence length="376" mass="42291">MQELISDPRDLTPQTTWQQTKWAWVGEEEIVDHTTKARLCAAALLPFRDQKPDWAGFAASIRWMQAAADHYGVELVVVLNADTGYIFDLDDALYAEVLRRFRAEFPKAKFIAGVTARGTESDTAFQAERYRTLIDIVQEHDNCEVMLMTSRWLNALAPERRRDAYYEIAEWLIRPGIVHALEPAFVPWATPYEPWLLWQLAQHPKFVGGKISTLDEPHFLYWAAMCKDLRLDFAPHSGDDFGIATAIKLGLPLLIGAAVSGAPLICAAKDMWLQDGAPAKKFTTGTGRFDTRVYKLFEAFQSLEDQVFRLDARMSASPYKHSTAHILHSLGIIASPETHPACRDLRGADEAARMEEAVRRGKRMAEELGIPGFGVT</sequence>
<dbReference type="SMART" id="SM01130">
    <property type="entry name" value="DHDPS"/>
    <property type="match status" value="1"/>
</dbReference>
<keyword evidence="3" id="KW-1185">Reference proteome</keyword>
<accession>B4DCH2</accession>